<reference evidence="1" key="1">
    <citation type="submission" date="2021-07" db="EMBL/GenBank/DDBJ databases">
        <authorList>
            <person name="Durling M."/>
        </authorList>
    </citation>
    <scope>NUCLEOTIDE SEQUENCE</scope>
</reference>
<sequence length="201" mass="22644">MATPTWWQEDNHPFSLPRHAPLTLQLKVTVLNLFFSRDFLSDFPRSWVFGYFKPVKLELNQHIYREEEIPPRVSSRLHNGARFLHVGVDTSSGIVTQRTAGSTKSTYQIRITASIRDEKGVVGVDAKEGPISWTLCVQFDLAEDSEEKNDILGWGWGQTIRLLRDAVKGGFAEDGSPAGGPERMVPHFLVGAYWITTDRTG</sequence>
<proteinExistence type="predicted"/>
<name>A0A9N9Q4I7_9HELO</name>
<accession>A0A9N9Q4I7</accession>
<dbReference type="EMBL" id="CAJVRM010000107">
    <property type="protein sequence ID" value="CAG8974492.1"/>
    <property type="molecule type" value="Genomic_DNA"/>
</dbReference>
<dbReference type="OrthoDB" id="10269187at2759"/>
<dbReference type="AlphaFoldDB" id="A0A9N9Q4I7"/>
<organism evidence="1 2">
    <name type="scientific">Hymenoscyphus albidus</name>
    <dbReference type="NCBI Taxonomy" id="595503"/>
    <lineage>
        <taxon>Eukaryota</taxon>
        <taxon>Fungi</taxon>
        <taxon>Dikarya</taxon>
        <taxon>Ascomycota</taxon>
        <taxon>Pezizomycotina</taxon>
        <taxon>Leotiomycetes</taxon>
        <taxon>Helotiales</taxon>
        <taxon>Helotiaceae</taxon>
        <taxon>Hymenoscyphus</taxon>
    </lineage>
</organism>
<gene>
    <name evidence="1" type="ORF">HYALB_00009026</name>
</gene>
<evidence type="ECO:0000313" key="1">
    <source>
        <dbReference type="EMBL" id="CAG8974492.1"/>
    </source>
</evidence>
<dbReference type="Proteomes" id="UP000701801">
    <property type="component" value="Unassembled WGS sequence"/>
</dbReference>
<protein>
    <submittedName>
        <fullName evidence="1">Uncharacterized protein</fullName>
    </submittedName>
</protein>
<evidence type="ECO:0000313" key="2">
    <source>
        <dbReference type="Proteomes" id="UP000701801"/>
    </source>
</evidence>
<comment type="caution">
    <text evidence="1">The sequence shown here is derived from an EMBL/GenBank/DDBJ whole genome shotgun (WGS) entry which is preliminary data.</text>
</comment>
<keyword evidence="2" id="KW-1185">Reference proteome</keyword>